<dbReference type="KEGG" id="fil:BN1229_v1_0042"/>
<comment type="subunit">
    <text evidence="1">Monomer.</text>
</comment>
<evidence type="ECO:0000313" key="3">
    <source>
        <dbReference type="Proteomes" id="UP000033187"/>
    </source>
</evidence>
<keyword evidence="1" id="KW-0698">rRNA processing</keyword>
<feature type="binding site" evidence="1">
    <location>
        <position position="41"/>
    </location>
    <ligand>
        <name>S-adenosyl-L-methionine</name>
        <dbReference type="ChEBI" id="CHEBI:59789"/>
    </ligand>
</feature>
<dbReference type="HAMAP" id="MF_00934">
    <property type="entry name" value="23SrRNA_methyltr_J"/>
    <property type="match status" value="1"/>
</dbReference>
<protein>
    <recommendedName>
        <fullName evidence="1">Ribosomal RNA large subunit methyltransferase J</fullName>
        <ecNumber evidence="1">2.1.1.266</ecNumber>
    </recommendedName>
    <alternativeName>
        <fullName evidence="1">23S rRNA (adenine(2030)-N6)-methyltransferase</fullName>
    </alternativeName>
    <alternativeName>
        <fullName evidence="1">23S rRNA m6A2030 methyltransferase</fullName>
    </alternativeName>
</protein>
<dbReference type="PANTHER" id="PTHR37426:SF1">
    <property type="entry name" value="RIBOSOMAL RNA LARGE SUBUNIT METHYLTRANSFERASE J"/>
    <property type="match status" value="1"/>
</dbReference>
<reference evidence="3" key="1">
    <citation type="submission" date="2015-02" db="EMBL/GenBank/DDBJ databases">
        <authorList>
            <person name="Chooi Y.-H."/>
        </authorList>
    </citation>
    <scope>NUCLEOTIDE SEQUENCE [LARGE SCALE GENOMIC DNA]</scope>
    <source>
        <strain evidence="3">strain Y</strain>
    </source>
</reference>
<keyword evidence="3" id="KW-1185">Reference proteome</keyword>
<feature type="binding site" evidence="1">
    <location>
        <position position="102"/>
    </location>
    <ligand>
        <name>S-adenosyl-L-methionine</name>
        <dbReference type="ChEBI" id="CHEBI:59789"/>
    </ligand>
</feature>
<keyword evidence="1 2" id="KW-0808">Transferase</keyword>
<feature type="active site" description="Proton acceptor" evidence="1">
    <location>
        <position position="166"/>
    </location>
</feature>
<gene>
    <name evidence="1 2" type="primary">rlmJ</name>
    <name evidence="2" type="ORF">YBN1229_v1_0043</name>
</gene>
<comment type="function">
    <text evidence="1">Specifically methylates the adenine in position 2030 of 23S rRNA.</text>
</comment>
<sequence>MNYRHVYHAGNFADVIKHVTLSLVIEYLKRKASPFRVIDTHAGIGQYDLNSEAAGKTGEWREGIGRLWGQDLPDGIKELLAPYFTSIRSVNGDGELRCYPGSPLVARGLMRAQDSLVVNELHPEDYAALVRILRGDMRVKILNIDGWIALRSLLPPKERRGVILIDPPFEVAGELDRLVSGLKDGLRRFATGTYLLWYPIKGLPAVETMKQRVAQLGIDKLLCAELFVHRPGDEQRLNGSGLLIINPPYFLDAHLGKILPFLAERLAQSREARSHLTWLAGSSN</sequence>
<dbReference type="PANTHER" id="PTHR37426">
    <property type="entry name" value="RIBOSOMAL RNA LARGE SUBUNIT METHYLTRANSFERASE J"/>
    <property type="match status" value="1"/>
</dbReference>
<feature type="binding site" evidence="1">
    <location>
        <begin position="145"/>
        <end position="146"/>
    </location>
    <ligand>
        <name>S-adenosyl-L-methionine</name>
        <dbReference type="ChEBI" id="CHEBI:59789"/>
    </ligand>
</feature>
<keyword evidence="1 2" id="KW-0489">Methyltransferase</keyword>
<keyword evidence="1" id="KW-0694">RNA-binding</keyword>
<dbReference type="AlphaFoldDB" id="A0A0D6J9A1"/>
<evidence type="ECO:0000313" key="2">
    <source>
        <dbReference type="EMBL" id="CPR14731.1"/>
    </source>
</evidence>
<proteinExistence type="inferred from homology"/>
<dbReference type="InterPro" id="IPR007473">
    <property type="entry name" value="RlmJ"/>
</dbReference>
<dbReference type="EMBL" id="LN829119">
    <property type="protein sequence ID" value="CPR14731.1"/>
    <property type="molecule type" value="Genomic_DNA"/>
</dbReference>
<comment type="catalytic activity">
    <reaction evidence="1">
        <text>adenosine(2030) in 23S rRNA + S-adenosyl-L-methionine = N(6)-methyladenosine(2030) in 23S rRNA + S-adenosyl-L-homocysteine + H(+)</text>
        <dbReference type="Rhea" id="RHEA:43736"/>
        <dbReference type="Rhea" id="RHEA-COMP:10668"/>
        <dbReference type="Rhea" id="RHEA-COMP:10669"/>
        <dbReference type="ChEBI" id="CHEBI:15378"/>
        <dbReference type="ChEBI" id="CHEBI:57856"/>
        <dbReference type="ChEBI" id="CHEBI:59789"/>
        <dbReference type="ChEBI" id="CHEBI:74411"/>
        <dbReference type="ChEBI" id="CHEBI:74449"/>
        <dbReference type="EC" id="2.1.1.266"/>
    </reaction>
</comment>
<dbReference type="Pfam" id="PF04378">
    <property type="entry name" value="RsmJ"/>
    <property type="match status" value="1"/>
</dbReference>
<dbReference type="Gene3D" id="3.40.50.150">
    <property type="entry name" value="Vaccinia Virus protein VP39"/>
    <property type="match status" value="1"/>
</dbReference>
<evidence type="ECO:0000256" key="1">
    <source>
        <dbReference type="HAMAP-Rule" id="MF_00934"/>
    </source>
</evidence>
<accession>A0A0D6J9A1</accession>
<dbReference type="GO" id="GO:0070475">
    <property type="term" value="P:rRNA base methylation"/>
    <property type="evidence" value="ECO:0007669"/>
    <property type="project" value="UniProtKB-UniRule"/>
</dbReference>
<feature type="binding site" evidence="1">
    <location>
        <position position="18"/>
    </location>
    <ligand>
        <name>S-adenosyl-L-methionine</name>
        <dbReference type="ChEBI" id="CHEBI:59789"/>
    </ligand>
</feature>
<comment type="similarity">
    <text evidence="1">Belongs to the RlmJ family.</text>
</comment>
<feature type="site" description="Interaction with substrate rRNA" evidence="1">
    <location>
        <position position="3"/>
    </location>
</feature>
<feature type="binding site" evidence="1">
    <location>
        <position position="120"/>
    </location>
    <ligand>
        <name>S-adenosyl-L-methionine</name>
        <dbReference type="ChEBI" id="CHEBI:59789"/>
    </ligand>
</feature>
<dbReference type="GO" id="GO:0005829">
    <property type="term" value="C:cytosol"/>
    <property type="evidence" value="ECO:0007669"/>
    <property type="project" value="TreeGrafter"/>
</dbReference>
<dbReference type="Proteomes" id="UP000033187">
    <property type="component" value="Chromosome 1"/>
</dbReference>
<organism evidence="2 3">
    <name type="scientific">Candidatus Filomicrobium marinum</name>
    <dbReference type="NCBI Taxonomy" id="1608628"/>
    <lineage>
        <taxon>Bacteria</taxon>
        <taxon>Pseudomonadati</taxon>
        <taxon>Pseudomonadota</taxon>
        <taxon>Alphaproteobacteria</taxon>
        <taxon>Hyphomicrobiales</taxon>
        <taxon>Hyphomicrobiaceae</taxon>
        <taxon>Filomicrobium</taxon>
    </lineage>
</organism>
<dbReference type="OrthoDB" id="9791274at2"/>
<dbReference type="GO" id="GO:0036307">
    <property type="term" value="F:23S rRNA (adenine(2030)-N(6))-methyltransferase activity"/>
    <property type="evidence" value="ECO:0007669"/>
    <property type="project" value="UniProtKB-UniRule"/>
</dbReference>
<name>A0A0D6J9A1_9HYPH</name>
<dbReference type="SUPFAM" id="SSF53335">
    <property type="entry name" value="S-adenosyl-L-methionine-dependent methyltransferases"/>
    <property type="match status" value="1"/>
</dbReference>
<dbReference type="RefSeq" id="WP_046475219.1">
    <property type="nucleotide sequence ID" value="NZ_LN829118.1"/>
</dbReference>
<keyword evidence="1" id="KW-0949">S-adenosyl-L-methionine</keyword>
<dbReference type="KEGG" id="fiy:BN1229_v1_0043"/>
<dbReference type="GO" id="GO:0003723">
    <property type="term" value="F:RNA binding"/>
    <property type="evidence" value="ECO:0007669"/>
    <property type="project" value="UniProtKB-UniRule"/>
</dbReference>
<feature type="binding site" evidence="1">
    <location>
        <position position="166"/>
    </location>
    <ligand>
        <name>S-adenosyl-L-methionine</name>
        <dbReference type="ChEBI" id="CHEBI:59789"/>
    </ligand>
</feature>
<dbReference type="EC" id="2.1.1.266" evidence="1"/>
<dbReference type="InterPro" id="IPR029063">
    <property type="entry name" value="SAM-dependent_MTases_sf"/>
</dbReference>